<evidence type="ECO:0000259" key="2">
    <source>
        <dbReference type="Pfam" id="PF12053"/>
    </source>
</evidence>
<organism evidence="3 4">
    <name type="scientific">Limulus polyphemus</name>
    <name type="common">Atlantic horseshoe crab</name>
    <dbReference type="NCBI Taxonomy" id="6850"/>
    <lineage>
        <taxon>Eukaryota</taxon>
        <taxon>Metazoa</taxon>
        <taxon>Ecdysozoa</taxon>
        <taxon>Arthropoda</taxon>
        <taxon>Chelicerata</taxon>
        <taxon>Merostomata</taxon>
        <taxon>Xiphosura</taxon>
        <taxon>Limulidae</taxon>
        <taxon>Limulus</taxon>
    </lineage>
</organism>
<dbReference type="Gene3D" id="3.10.20.90">
    <property type="entry name" value="Phosphatidylinositol 3-kinase Catalytic Subunit, Chain A, domain 1"/>
    <property type="match status" value="1"/>
</dbReference>
<dbReference type="Gene3D" id="1.10.275.10">
    <property type="entry name" value="Fumarase/aspartase (N-terminal domain)"/>
    <property type="match status" value="1"/>
</dbReference>
<dbReference type="Pfam" id="PF12053">
    <property type="entry name" value="Par3_HAL_N_term"/>
    <property type="match status" value="1"/>
</dbReference>
<accession>A0ABM1C5U1</accession>
<dbReference type="GeneID" id="106478726"/>
<evidence type="ECO:0000313" key="4">
    <source>
        <dbReference type="RefSeq" id="XP_013794741.1"/>
    </source>
</evidence>
<dbReference type="CDD" id="cd00332">
    <property type="entry name" value="PAL-HAL"/>
    <property type="match status" value="1"/>
</dbReference>
<reference evidence="4" key="1">
    <citation type="submission" date="2025-08" db="UniProtKB">
        <authorList>
            <consortium name="RefSeq"/>
        </authorList>
    </citation>
    <scope>IDENTIFICATION</scope>
    <source>
        <tissue evidence="4">Muscle</tissue>
    </source>
</reference>
<dbReference type="PANTHER" id="PTHR10362">
    <property type="entry name" value="HISTIDINE AMMONIA-LYASE"/>
    <property type="match status" value="1"/>
</dbReference>
<sequence length="439" mass="48846">MKLSVRVRGEWFAVPCRDGKSTIQWLGEEALRRYLKLKQTSSQVNGRQEEIYEIRKTKGGAILDQDDKICNVLDDNDFVSVVLKTDRANPGIRPQEISYVPEQIPGRFETLNEVLLLNGYNLGPDDLLRLGKGFYKIQLSKEAEDRVIRSRQLVETVLKENKVAYGVNTGFGKFATKIISDDKLVELQENLVRSHAAGVGHPLTPERTRMLLALRINVLAKGYSGISLETLQQLVDAFNASCLSWVPEKGTVGASGDLAPLAHLALGLIGEGKMWSPESGWGEAKYVLESHNLKPIFLKPKEGIALLNGTQLITSIGAEAVERAMIIARQADVVAALSVEVLKGTTRAFDKEIQKIRPHRGQIIVARRLRALLHSNTHPSEIAESHRFCNRVQDAYTLRCCPQVHGIVNDTIEFVRHIITTEMNSATDNPLVFSDRGEI</sequence>
<name>A0ABM1C5U1_LIMPO</name>
<proteinExistence type="inferred from homology"/>
<dbReference type="PROSITE" id="PS00488">
    <property type="entry name" value="PAL_HISTIDASE"/>
    <property type="match status" value="1"/>
</dbReference>
<feature type="domain" description="Par3/HAL N-terminal" evidence="2">
    <location>
        <begin position="1"/>
        <end position="80"/>
    </location>
</feature>
<gene>
    <name evidence="4" type="primary">LOC106478726</name>
</gene>
<comment type="similarity">
    <text evidence="1">Belongs to the PAL/histidase family.</text>
</comment>
<dbReference type="InterPro" id="IPR001106">
    <property type="entry name" value="Aromatic_Lyase"/>
</dbReference>
<dbReference type="InterPro" id="IPR008948">
    <property type="entry name" value="L-Aspartase-like"/>
</dbReference>
<protein>
    <submittedName>
        <fullName evidence="4">Histidine ammonia-lyase-like</fullName>
    </submittedName>
</protein>
<keyword evidence="3" id="KW-1185">Reference proteome</keyword>
<dbReference type="Pfam" id="PF00221">
    <property type="entry name" value="Lyase_aromatic"/>
    <property type="match status" value="1"/>
</dbReference>
<evidence type="ECO:0000256" key="1">
    <source>
        <dbReference type="ARBA" id="ARBA00007238"/>
    </source>
</evidence>
<dbReference type="InterPro" id="IPR024083">
    <property type="entry name" value="Fumarase/histidase_N"/>
</dbReference>
<dbReference type="Gene3D" id="1.20.200.10">
    <property type="entry name" value="Fumarase/aspartase (Central domain)"/>
    <property type="match status" value="1"/>
</dbReference>
<feature type="non-terminal residue" evidence="4">
    <location>
        <position position="439"/>
    </location>
</feature>
<dbReference type="RefSeq" id="XP_013794741.1">
    <property type="nucleotide sequence ID" value="XM_013939287.2"/>
</dbReference>
<dbReference type="SUPFAM" id="SSF48557">
    <property type="entry name" value="L-aspartase-like"/>
    <property type="match status" value="1"/>
</dbReference>
<dbReference type="Proteomes" id="UP000694941">
    <property type="component" value="Unplaced"/>
</dbReference>
<dbReference type="InterPro" id="IPR022313">
    <property type="entry name" value="Phe/His_NH3-lyase_AS"/>
</dbReference>
<dbReference type="InterPro" id="IPR021922">
    <property type="entry name" value="Par3/HAL_N"/>
</dbReference>
<evidence type="ECO:0000313" key="3">
    <source>
        <dbReference type="Proteomes" id="UP000694941"/>
    </source>
</evidence>